<feature type="domain" description="N-acetyltransferase" evidence="1">
    <location>
        <begin position="8"/>
        <end position="159"/>
    </location>
</feature>
<dbReference type="EMBL" id="BAAADV010000001">
    <property type="protein sequence ID" value="GAA0662679.1"/>
    <property type="molecule type" value="Genomic_DNA"/>
</dbReference>
<dbReference type="PROSITE" id="PS51186">
    <property type="entry name" value="GNAT"/>
    <property type="match status" value="1"/>
</dbReference>
<evidence type="ECO:0000259" key="1">
    <source>
        <dbReference type="PROSITE" id="PS51186"/>
    </source>
</evidence>
<name>A0AAV3T7N5_9EURY</name>
<dbReference type="RefSeq" id="WP_343772161.1">
    <property type="nucleotide sequence ID" value="NZ_BAAADV010000001.1"/>
</dbReference>
<keyword evidence="3" id="KW-1185">Reference proteome</keyword>
<gene>
    <name evidence="2" type="ORF">GCM10009020_04000</name>
</gene>
<organism evidence="2 3">
    <name type="scientific">Natronoarchaeum mannanilyticum</name>
    <dbReference type="NCBI Taxonomy" id="926360"/>
    <lineage>
        <taxon>Archaea</taxon>
        <taxon>Methanobacteriati</taxon>
        <taxon>Methanobacteriota</taxon>
        <taxon>Stenosarchaea group</taxon>
        <taxon>Halobacteria</taxon>
        <taxon>Halobacteriales</taxon>
        <taxon>Natronoarchaeaceae</taxon>
    </lineage>
</organism>
<dbReference type="InterPro" id="IPR000182">
    <property type="entry name" value="GNAT_dom"/>
</dbReference>
<reference evidence="2 3" key="1">
    <citation type="journal article" date="2019" name="Int. J. Syst. Evol. Microbiol.">
        <title>The Global Catalogue of Microorganisms (GCM) 10K type strain sequencing project: providing services to taxonomists for standard genome sequencing and annotation.</title>
        <authorList>
            <consortium name="The Broad Institute Genomics Platform"/>
            <consortium name="The Broad Institute Genome Sequencing Center for Infectious Disease"/>
            <person name="Wu L."/>
            <person name="Ma J."/>
        </authorList>
    </citation>
    <scope>NUCLEOTIDE SEQUENCE [LARGE SCALE GENOMIC DNA]</scope>
    <source>
        <strain evidence="2 3">JCM 16328</strain>
    </source>
</reference>
<dbReference type="InterPro" id="IPR016181">
    <property type="entry name" value="Acyl_CoA_acyltransferase"/>
</dbReference>
<accession>A0AAV3T7N5</accession>
<proteinExistence type="predicted"/>
<comment type="caution">
    <text evidence="2">The sequence shown here is derived from an EMBL/GenBank/DDBJ whole genome shotgun (WGS) entry which is preliminary data.</text>
</comment>
<dbReference type="AlphaFoldDB" id="A0AAV3T7N5"/>
<dbReference type="SUPFAM" id="SSF55729">
    <property type="entry name" value="Acyl-CoA N-acyltransferases (Nat)"/>
    <property type="match status" value="1"/>
</dbReference>
<dbReference type="Proteomes" id="UP001500420">
    <property type="component" value="Unassembled WGS sequence"/>
</dbReference>
<evidence type="ECO:0000313" key="2">
    <source>
        <dbReference type="EMBL" id="GAA0662679.1"/>
    </source>
</evidence>
<dbReference type="GO" id="GO:0016747">
    <property type="term" value="F:acyltransferase activity, transferring groups other than amino-acyl groups"/>
    <property type="evidence" value="ECO:0007669"/>
    <property type="project" value="InterPro"/>
</dbReference>
<protein>
    <recommendedName>
        <fullName evidence="1">N-acetyltransferase domain-containing protein</fullName>
    </recommendedName>
</protein>
<sequence>MSLAREGYDVRQFEPGDGAAVASLYETVFGDERTERWFDWKFRENPFVDHVPITLAVDPDDGVVGARPMFALPMAVGRTEFLALQPCDAMVHPDHRRQGLFTRMTERAIDRYDDHEAALFFNFPNEQSAAGNRKLGWRDVGALTTYYRVQSPRAWVDPDGGVETVAATAVDVVATGYLRARDALAPSVEGVTIARRPEPPAELLASLYRSAVPTGFHSVRNEAYVRWRYRNPRWSYRTYVARDDADRPLAAAVVGRKSAGGTTAVRLTDVVPTPPDEGSLAALLAAVLSDNRDADAVAAPPCLPGELLARFGFHPDTELPLSLAGSATIHVARPATVDADDWTLFGRSVTDADNWALTFGEQDTS</sequence>
<evidence type="ECO:0000313" key="3">
    <source>
        <dbReference type="Proteomes" id="UP001500420"/>
    </source>
</evidence>
<dbReference type="Pfam" id="PF13527">
    <property type="entry name" value="Acetyltransf_9"/>
    <property type="match status" value="1"/>
</dbReference>
<dbReference type="Gene3D" id="3.40.630.30">
    <property type="match status" value="1"/>
</dbReference>